<dbReference type="InterPro" id="IPR038765">
    <property type="entry name" value="Papain-like_cys_pep_sf"/>
</dbReference>
<keyword evidence="4" id="KW-0788">Thiol protease</keyword>
<evidence type="ECO:0000259" key="6">
    <source>
        <dbReference type="PROSITE" id="PS51935"/>
    </source>
</evidence>
<accession>A0A1H7MF20</accession>
<keyword evidence="8" id="KW-1185">Reference proteome</keyword>
<dbReference type="EMBL" id="FOAZ01000005">
    <property type="protein sequence ID" value="SEL09762.1"/>
    <property type="molecule type" value="Genomic_DNA"/>
</dbReference>
<evidence type="ECO:0000256" key="1">
    <source>
        <dbReference type="ARBA" id="ARBA00007074"/>
    </source>
</evidence>
<evidence type="ECO:0000256" key="3">
    <source>
        <dbReference type="ARBA" id="ARBA00022801"/>
    </source>
</evidence>
<dbReference type="RefSeq" id="WP_042459255.1">
    <property type="nucleotide sequence ID" value="NZ_BBPN01000058.1"/>
</dbReference>
<feature type="compositionally biased region" description="Low complexity" evidence="5">
    <location>
        <begin position="38"/>
        <end position="54"/>
    </location>
</feature>
<reference evidence="8" key="1">
    <citation type="submission" date="2016-10" db="EMBL/GenBank/DDBJ databases">
        <authorList>
            <person name="Varghese N."/>
        </authorList>
    </citation>
    <scope>NUCLEOTIDE SEQUENCE [LARGE SCALE GENOMIC DNA]</scope>
    <source>
        <strain evidence="8">DSM 45096 / BCRC 16803 / CGMCC 4.1857 / CIP 109030 / JCM 12277 / KCTC 19219 / NBRC 100920 / 33214</strain>
    </source>
</reference>
<dbReference type="OrthoDB" id="4872947at2"/>
<evidence type="ECO:0000313" key="7">
    <source>
        <dbReference type="EMBL" id="SEL09762.1"/>
    </source>
</evidence>
<dbReference type="Proteomes" id="UP000183015">
    <property type="component" value="Unassembled WGS sequence"/>
</dbReference>
<dbReference type="STRING" id="235985.SAMN05414137_105349"/>
<keyword evidence="2" id="KW-0645">Protease</keyword>
<dbReference type="Gene3D" id="3.90.1720.10">
    <property type="entry name" value="endopeptidase domain like (from Nostoc punctiforme)"/>
    <property type="match status" value="1"/>
</dbReference>
<evidence type="ECO:0000256" key="5">
    <source>
        <dbReference type="SAM" id="MobiDB-lite"/>
    </source>
</evidence>
<dbReference type="PROSITE" id="PS51318">
    <property type="entry name" value="TAT"/>
    <property type="match status" value="1"/>
</dbReference>
<keyword evidence="3" id="KW-0378">Hydrolase</keyword>
<evidence type="ECO:0000256" key="4">
    <source>
        <dbReference type="ARBA" id="ARBA00022807"/>
    </source>
</evidence>
<dbReference type="InterPro" id="IPR006311">
    <property type="entry name" value="TAT_signal"/>
</dbReference>
<name>A0A1H7MF20_STRJI</name>
<proteinExistence type="inferred from homology"/>
<protein>
    <recommendedName>
        <fullName evidence="6">NlpC/P60 domain-containing protein</fullName>
    </recommendedName>
</protein>
<dbReference type="AlphaFoldDB" id="A0A1H7MF20"/>
<feature type="domain" description="NlpC/P60" evidence="6">
    <location>
        <begin position="185"/>
        <end position="350"/>
    </location>
</feature>
<sequence length="350" mass="37266">MAPPLSRRRLLGGAAGVALAGVAATLGVELHDRSAAAASPGPVDAASASPAPVATGSLGFTRQTGPDRTVVSDADGNQLAVLTDGARTALLTGPSRTWTEPRTTTAVVESTAWVRLMPTAWHVGRERTGWFRGWFPTALADRSPDVLGIAFQYGDGAPDIRDAHGLRIAGDAAFGPRIPGQSADSFHSRDERSDFYDYLGIPWNFPDGHRDPEKARYGMVDCSGYLRLVWGYRNGYPMHVSNTRGVGLPRRAYAIAAYAPGVLVIPNTHARPSDLGPLQPGDLVFFSINIGEPNFIDHCGMYLGPDTEGHPRFLSSRSQANGPTMGDKAGAARLDGPGFYATGFRAARRL</sequence>
<comment type="similarity">
    <text evidence="1">Belongs to the peptidase C40 family.</text>
</comment>
<dbReference type="PROSITE" id="PS51935">
    <property type="entry name" value="NLPC_P60"/>
    <property type="match status" value="1"/>
</dbReference>
<evidence type="ECO:0000313" key="8">
    <source>
        <dbReference type="Proteomes" id="UP000183015"/>
    </source>
</evidence>
<dbReference type="GO" id="GO:0008234">
    <property type="term" value="F:cysteine-type peptidase activity"/>
    <property type="evidence" value="ECO:0007669"/>
    <property type="project" value="UniProtKB-KW"/>
</dbReference>
<evidence type="ECO:0000256" key="2">
    <source>
        <dbReference type="ARBA" id="ARBA00022670"/>
    </source>
</evidence>
<gene>
    <name evidence="7" type="ORF">SAMN05414137_105349</name>
</gene>
<dbReference type="SUPFAM" id="SSF54001">
    <property type="entry name" value="Cysteine proteinases"/>
    <property type="match status" value="1"/>
</dbReference>
<feature type="region of interest" description="Disordered" evidence="5">
    <location>
        <begin position="38"/>
        <end position="72"/>
    </location>
</feature>
<organism evidence="7 8">
    <name type="scientific">Streptacidiphilus jiangxiensis</name>
    <dbReference type="NCBI Taxonomy" id="235985"/>
    <lineage>
        <taxon>Bacteria</taxon>
        <taxon>Bacillati</taxon>
        <taxon>Actinomycetota</taxon>
        <taxon>Actinomycetes</taxon>
        <taxon>Kitasatosporales</taxon>
        <taxon>Streptomycetaceae</taxon>
        <taxon>Streptacidiphilus</taxon>
    </lineage>
</organism>
<dbReference type="GO" id="GO:0006508">
    <property type="term" value="P:proteolysis"/>
    <property type="evidence" value="ECO:0007669"/>
    <property type="project" value="UniProtKB-KW"/>
</dbReference>
<dbReference type="InterPro" id="IPR000064">
    <property type="entry name" value="NLP_P60_dom"/>
</dbReference>
<dbReference type="eggNOG" id="COG0791">
    <property type="taxonomic scope" value="Bacteria"/>
</dbReference>